<evidence type="ECO:0000256" key="3">
    <source>
        <dbReference type="ARBA" id="ARBA00021718"/>
    </source>
</evidence>
<reference evidence="10 11" key="1">
    <citation type="submission" date="2014-07" db="EMBL/GenBank/DDBJ databases">
        <title>Draft Genome Sequence of Gephyronic Acid Producer, Cystobacter violaceus Strain Cb vi76.</title>
        <authorList>
            <person name="Stevens D.C."/>
            <person name="Young J."/>
            <person name="Carmichael R."/>
            <person name="Tan J."/>
            <person name="Taylor R.E."/>
        </authorList>
    </citation>
    <scope>NUCLEOTIDE SEQUENCE [LARGE SCALE GENOMIC DNA]</scope>
    <source>
        <strain evidence="10 11">Cb vi76</strain>
    </source>
</reference>
<dbReference type="Pfam" id="PF01313">
    <property type="entry name" value="Bac_export_3"/>
    <property type="match status" value="1"/>
</dbReference>
<keyword evidence="4 9" id="KW-1003">Cell membrane</keyword>
<dbReference type="EMBL" id="JPMI01000240">
    <property type="protein sequence ID" value="KFA89544.1"/>
    <property type="molecule type" value="Genomic_DNA"/>
</dbReference>
<evidence type="ECO:0000256" key="4">
    <source>
        <dbReference type="ARBA" id="ARBA00022475"/>
    </source>
</evidence>
<keyword evidence="8 9" id="KW-0975">Bacterial flagellum</keyword>
<dbReference type="PIRSF" id="PIRSF004669">
    <property type="entry name" value="FliQ"/>
    <property type="match status" value="1"/>
</dbReference>
<evidence type="ECO:0000256" key="7">
    <source>
        <dbReference type="ARBA" id="ARBA00023136"/>
    </source>
</evidence>
<comment type="caution">
    <text evidence="10">The sequence shown here is derived from an EMBL/GenBank/DDBJ whole genome shotgun (WGS) entry which is preliminary data.</text>
</comment>
<evidence type="ECO:0000256" key="2">
    <source>
        <dbReference type="ARBA" id="ARBA00006156"/>
    </source>
</evidence>
<dbReference type="PANTHER" id="PTHR34040">
    <property type="entry name" value="FLAGELLAR BIOSYNTHETIC PROTEIN FLIQ"/>
    <property type="match status" value="1"/>
</dbReference>
<gene>
    <name evidence="9" type="primary">fliQ</name>
    <name evidence="10" type="ORF">Q664_34805</name>
</gene>
<comment type="function">
    <text evidence="9">Role in flagellar biosynthesis.</text>
</comment>
<organism evidence="10 11">
    <name type="scientific">Archangium violaceum Cb vi76</name>
    <dbReference type="NCBI Taxonomy" id="1406225"/>
    <lineage>
        <taxon>Bacteria</taxon>
        <taxon>Pseudomonadati</taxon>
        <taxon>Myxococcota</taxon>
        <taxon>Myxococcia</taxon>
        <taxon>Myxococcales</taxon>
        <taxon>Cystobacterineae</taxon>
        <taxon>Archangiaceae</taxon>
        <taxon>Archangium</taxon>
    </lineage>
</organism>
<comment type="subcellular location">
    <subcellularLocation>
        <location evidence="1 9">Cell membrane</location>
        <topology evidence="1">Multi-pass membrane protein</topology>
    </subcellularLocation>
    <subcellularLocation>
        <location evidence="9">Bacterial flagellum basal body</location>
    </subcellularLocation>
</comment>
<evidence type="ECO:0000313" key="10">
    <source>
        <dbReference type="EMBL" id="KFA89544.1"/>
    </source>
</evidence>
<keyword evidence="7 9" id="KW-0472">Membrane</keyword>
<feature type="transmembrane region" description="Helical" evidence="9">
    <location>
        <begin position="49"/>
        <end position="67"/>
    </location>
</feature>
<dbReference type="AlphaFoldDB" id="A0A084SM59"/>
<dbReference type="PANTHER" id="PTHR34040:SF2">
    <property type="entry name" value="FLAGELLAR BIOSYNTHETIC PROTEIN FLIQ"/>
    <property type="match status" value="1"/>
</dbReference>
<name>A0A084SM59_9BACT</name>
<feature type="transmembrane region" description="Helical" evidence="9">
    <location>
        <begin position="12"/>
        <end position="37"/>
    </location>
</feature>
<dbReference type="GO" id="GO:0009306">
    <property type="term" value="P:protein secretion"/>
    <property type="evidence" value="ECO:0007669"/>
    <property type="project" value="InterPro"/>
</dbReference>
<evidence type="ECO:0000256" key="1">
    <source>
        <dbReference type="ARBA" id="ARBA00004651"/>
    </source>
</evidence>
<evidence type="ECO:0000313" key="11">
    <source>
        <dbReference type="Proteomes" id="UP000028547"/>
    </source>
</evidence>
<evidence type="ECO:0000256" key="8">
    <source>
        <dbReference type="ARBA" id="ARBA00023143"/>
    </source>
</evidence>
<keyword evidence="5 9" id="KW-0812">Transmembrane</keyword>
<dbReference type="GO" id="GO:0044780">
    <property type="term" value="P:bacterial-type flagellum assembly"/>
    <property type="evidence" value="ECO:0007669"/>
    <property type="project" value="InterPro"/>
</dbReference>
<dbReference type="InterPro" id="IPR006305">
    <property type="entry name" value="FliQ"/>
</dbReference>
<dbReference type="NCBIfam" id="TIGR01403">
    <property type="entry name" value="fliQ_rel_III"/>
    <property type="match status" value="1"/>
</dbReference>
<evidence type="ECO:0000256" key="6">
    <source>
        <dbReference type="ARBA" id="ARBA00022989"/>
    </source>
</evidence>
<dbReference type="NCBIfam" id="TIGR01402">
    <property type="entry name" value="fliQ"/>
    <property type="match status" value="1"/>
</dbReference>
<sequence>MHELNSILQQALYLVLVVSAPPVLMSLLVGFIIAVFQATTQIQEQTLSFAPKVIIVFGVLALSGPWIGHQLIRFTFHVFDQFPALIK</sequence>
<comment type="similarity">
    <text evidence="2 9">Belongs to the FliQ/MopD/SpaQ family.</text>
</comment>
<dbReference type="Proteomes" id="UP000028547">
    <property type="component" value="Unassembled WGS sequence"/>
</dbReference>
<evidence type="ECO:0000256" key="9">
    <source>
        <dbReference type="RuleBase" id="RU364090"/>
    </source>
</evidence>
<dbReference type="InterPro" id="IPR006306">
    <property type="entry name" value="T3SS_HrpO"/>
</dbReference>
<dbReference type="GO" id="GO:0009425">
    <property type="term" value="C:bacterial-type flagellum basal body"/>
    <property type="evidence" value="ECO:0007669"/>
    <property type="project" value="UniProtKB-SubCell"/>
</dbReference>
<dbReference type="GO" id="GO:0005886">
    <property type="term" value="C:plasma membrane"/>
    <property type="evidence" value="ECO:0007669"/>
    <property type="project" value="UniProtKB-SubCell"/>
</dbReference>
<accession>A0A084SM59</accession>
<dbReference type="PRINTS" id="PR00952">
    <property type="entry name" value="TYPE3IMQPROT"/>
</dbReference>
<evidence type="ECO:0000256" key="5">
    <source>
        <dbReference type="ARBA" id="ARBA00022692"/>
    </source>
</evidence>
<keyword evidence="6 9" id="KW-1133">Transmembrane helix</keyword>
<dbReference type="RefSeq" id="WP_043405105.1">
    <property type="nucleotide sequence ID" value="NZ_JPMI01000240.1"/>
</dbReference>
<protein>
    <recommendedName>
        <fullName evidence="3 9">Flagellar biosynthetic protein FliQ</fullName>
    </recommendedName>
</protein>
<proteinExistence type="inferred from homology"/>
<dbReference type="InterPro" id="IPR002191">
    <property type="entry name" value="Bac_export_3"/>
</dbReference>